<dbReference type="EMBL" id="JXXN02000059">
    <property type="protein sequence ID" value="THD28844.1"/>
    <property type="molecule type" value="Genomic_DNA"/>
</dbReference>
<comment type="caution">
    <text evidence="2">The sequence shown here is derived from an EMBL/GenBank/DDBJ whole genome shotgun (WGS) entry which is preliminary data.</text>
</comment>
<gene>
    <name evidence="2" type="ORF">D915_000285</name>
</gene>
<accession>A0A4E0RRV9</accession>
<sequence>MVGRFRSEGQLNRLLKISVRVEHYVELSTKDTFDTEVFLSRLKQHFSTPWHEPKAPIKTSLCVTYTSLILTSASWWPYRQQRCLDFENVHRFLTFFQAGRYCAIGVQDNDMAEKQFVVLLTKSIGDLDALLLVMQTQLSVWKRTDIKALPDRPIAVVPSSWPTLKAQSVSSPRVNLYNGNGLHSVSATFNQNRFDSGQRLSSPRDNVAYSKTVSLKACECKSHLPRIHINEYRQEGEMKERIEKIPRYQSPVTRSRTRDKRILSIVREDQNQEVIIPYPDSTDKLPNGKQKPNYRQQPPGRKSFDKDSTAWEVDIKYIRHDPVLGNVIDDQGSVYLYTAHQINR</sequence>
<feature type="region of interest" description="Disordered" evidence="1">
    <location>
        <begin position="277"/>
        <end position="306"/>
    </location>
</feature>
<evidence type="ECO:0000313" key="3">
    <source>
        <dbReference type="Proteomes" id="UP000230066"/>
    </source>
</evidence>
<dbReference type="Proteomes" id="UP000230066">
    <property type="component" value="Unassembled WGS sequence"/>
</dbReference>
<protein>
    <submittedName>
        <fullName evidence="2">Uncharacterized protein</fullName>
    </submittedName>
</protein>
<name>A0A4E0RRV9_FASHE</name>
<evidence type="ECO:0000256" key="1">
    <source>
        <dbReference type="SAM" id="MobiDB-lite"/>
    </source>
</evidence>
<reference evidence="2" key="1">
    <citation type="submission" date="2019-03" db="EMBL/GenBank/DDBJ databases">
        <title>Improved annotation for the trematode Fasciola hepatica.</title>
        <authorList>
            <person name="Choi Y.-J."/>
            <person name="Martin J."/>
            <person name="Mitreva M."/>
        </authorList>
    </citation>
    <scope>NUCLEOTIDE SEQUENCE [LARGE SCALE GENOMIC DNA]</scope>
</reference>
<evidence type="ECO:0000313" key="2">
    <source>
        <dbReference type="EMBL" id="THD28844.1"/>
    </source>
</evidence>
<dbReference type="AlphaFoldDB" id="A0A4E0RRV9"/>
<organism evidence="2 3">
    <name type="scientific">Fasciola hepatica</name>
    <name type="common">Liver fluke</name>
    <dbReference type="NCBI Taxonomy" id="6192"/>
    <lineage>
        <taxon>Eukaryota</taxon>
        <taxon>Metazoa</taxon>
        <taxon>Spiralia</taxon>
        <taxon>Lophotrochozoa</taxon>
        <taxon>Platyhelminthes</taxon>
        <taxon>Trematoda</taxon>
        <taxon>Digenea</taxon>
        <taxon>Plagiorchiida</taxon>
        <taxon>Echinostomata</taxon>
        <taxon>Echinostomatoidea</taxon>
        <taxon>Fasciolidae</taxon>
        <taxon>Fasciola</taxon>
    </lineage>
</organism>
<proteinExistence type="predicted"/>
<keyword evidence="3" id="KW-1185">Reference proteome</keyword>